<dbReference type="AlphaFoldDB" id="A0A2D3NX86"/>
<gene>
    <name evidence="4" type="primary">cobQ</name>
    <name evidence="7" type="ORF">CTM72_10030</name>
</gene>
<comment type="similarity">
    <text evidence="4">Belongs to the CobB/CobQ family. CobQ subfamily.</text>
</comment>
<dbReference type="Proteomes" id="UP000230056">
    <property type="component" value="Chromosome"/>
</dbReference>
<dbReference type="InterPro" id="IPR033949">
    <property type="entry name" value="CobQ_GATase1"/>
</dbReference>
<dbReference type="InterPro" id="IPR027417">
    <property type="entry name" value="P-loop_NTPase"/>
</dbReference>
<comment type="function">
    <text evidence="4">Catalyzes amidations at positions B, D, E, and G on adenosylcobyrinic A,C-diamide. NH(2) groups are provided by glutamine, and one molecule of ATP is hydrogenolyzed for each amidation.</text>
</comment>
<evidence type="ECO:0000259" key="5">
    <source>
        <dbReference type="Pfam" id="PF01656"/>
    </source>
</evidence>
<dbReference type="GO" id="GO:0015420">
    <property type="term" value="F:ABC-type vitamin B12 transporter activity"/>
    <property type="evidence" value="ECO:0007669"/>
    <property type="project" value="UniProtKB-UniRule"/>
</dbReference>
<dbReference type="UniPathway" id="UPA00148"/>
<dbReference type="InterPro" id="IPR029062">
    <property type="entry name" value="Class_I_gatase-like"/>
</dbReference>
<dbReference type="GO" id="GO:0009236">
    <property type="term" value="P:cobalamin biosynthetic process"/>
    <property type="evidence" value="ECO:0007669"/>
    <property type="project" value="UniProtKB-UniRule"/>
</dbReference>
<dbReference type="NCBIfam" id="TIGR00313">
    <property type="entry name" value="cobQ"/>
    <property type="match status" value="1"/>
</dbReference>
<protein>
    <recommendedName>
        <fullName evidence="4">Cobyric acid synthase</fullName>
    </recommendedName>
</protein>
<reference evidence="7 8" key="1">
    <citation type="submission" date="2017-11" db="EMBL/GenBank/DDBJ databases">
        <title>Genome sequencing of Fusobacterium periodonticum KCOM 1261.</title>
        <authorList>
            <person name="Kook J.-K."/>
            <person name="Park S.-N."/>
            <person name="Lim Y.K."/>
        </authorList>
    </citation>
    <scope>NUCLEOTIDE SEQUENCE [LARGE SCALE GENOMIC DNA]</scope>
    <source>
        <strain evidence="7 8">KCOM 1261</strain>
    </source>
</reference>
<evidence type="ECO:0000256" key="1">
    <source>
        <dbReference type="ARBA" id="ARBA00004953"/>
    </source>
</evidence>
<dbReference type="Gene3D" id="3.40.50.300">
    <property type="entry name" value="P-loop containing nucleotide triphosphate hydrolases"/>
    <property type="match status" value="1"/>
</dbReference>
<dbReference type="InterPro" id="IPR011698">
    <property type="entry name" value="GATase_3"/>
</dbReference>
<evidence type="ECO:0000313" key="7">
    <source>
        <dbReference type="EMBL" id="ATV60017.1"/>
    </source>
</evidence>
<dbReference type="PROSITE" id="PS51274">
    <property type="entry name" value="GATASE_COBBQ"/>
    <property type="match status" value="1"/>
</dbReference>
<dbReference type="CDD" id="cd05389">
    <property type="entry name" value="CobQ_N"/>
    <property type="match status" value="1"/>
</dbReference>
<dbReference type="SUPFAM" id="SSF52540">
    <property type="entry name" value="P-loop containing nucleoside triphosphate hydrolases"/>
    <property type="match status" value="1"/>
</dbReference>
<evidence type="ECO:0000256" key="4">
    <source>
        <dbReference type="HAMAP-Rule" id="MF_00028"/>
    </source>
</evidence>
<dbReference type="InterPro" id="IPR002586">
    <property type="entry name" value="CobQ/CobB/MinD/ParA_Nub-bd_dom"/>
</dbReference>
<proteinExistence type="inferred from homology"/>
<comment type="pathway">
    <text evidence="1 4">Cofactor biosynthesis; adenosylcobalamin biosynthesis.</text>
</comment>
<feature type="domain" description="CobQ/CobB/MinD/ParA nucleotide binding" evidence="5">
    <location>
        <begin position="7"/>
        <end position="236"/>
    </location>
</feature>
<sequence>MKKHKNIMIQGTGSSVGKTLMVAGLCRIFAQDGYRTTPFKSQNMALNSFVDIEGLEMSRGTVIQAEAAYEIPRAFMNPILLKPNSDNNSQVIINGKVAYTVDAKTYFSNSKDLKKIALDSYNNNIEANFDIGVLEGGGSPAEINLREYDLVNMGMAELVDAPVILVGNIDIGGVFASIYGTVMLLDEQDRKRIKGYIINKFRGDSDLLKPAIEILDKKFKDEELDIKFLGVLPYADLRIEEEDSLSDEDKRVYSDNKEYINISVIKTKKMSNFTDFHAFKQYDDVRLKYVYDAKDLGNEDIIIFPGSKNTITDLEDLKERGIFEKVKELKEKGKIIVGICGGLQMLGKKIYDPKHLESNILETEGFNFFDYETTFDEIKKTEQVTKRLELTEGILKDFTNYEVKGYEIHQGISTFDSPVICKNRVFATYIHGIFDNSKFTNDFLNIVRREKNMPEQKEIFSFNEFKEKEYDKLAELLRKNLDMTEIYKILEKK</sequence>
<name>A0A2D3NX86_9FUSO</name>
<dbReference type="Pfam" id="PF07685">
    <property type="entry name" value="GATase_3"/>
    <property type="match status" value="1"/>
</dbReference>
<accession>A0A2D3NX86</accession>
<dbReference type="PANTHER" id="PTHR21343:SF1">
    <property type="entry name" value="COBYRIC ACID SYNTHASE"/>
    <property type="match status" value="1"/>
</dbReference>
<dbReference type="Pfam" id="PF01656">
    <property type="entry name" value="CbiA"/>
    <property type="match status" value="1"/>
</dbReference>
<keyword evidence="3 4" id="KW-0315">Glutamine amidotransferase</keyword>
<dbReference type="PANTHER" id="PTHR21343">
    <property type="entry name" value="DETHIOBIOTIN SYNTHETASE"/>
    <property type="match status" value="1"/>
</dbReference>
<organism evidence="7 8">
    <name type="scientific">Fusobacterium pseudoperiodonticum</name>
    <dbReference type="NCBI Taxonomy" id="2663009"/>
    <lineage>
        <taxon>Bacteria</taxon>
        <taxon>Fusobacteriati</taxon>
        <taxon>Fusobacteriota</taxon>
        <taxon>Fusobacteriia</taxon>
        <taxon>Fusobacteriales</taxon>
        <taxon>Fusobacteriaceae</taxon>
        <taxon>Fusobacterium</taxon>
    </lineage>
</organism>
<dbReference type="NCBIfam" id="NF001989">
    <property type="entry name" value="PRK00784.1"/>
    <property type="match status" value="1"/>
</dbReference>
<dbReference type="HAMAP" id="MF_00028">
    <property type="entry name" value="CobQ"/>
    <property type="match status" value="1"/>
</dbReference>
<evidence type="ECO:0000313" key="8">
    <source>
        <dbReference type="Proteomes" id="UP000230056"/>
    </source>
</evidence>
<dbReference type="InterPro" id="IPR004459">
    <property type="entry name" value="CobQ_synth"/>
</dbReference>
<dbReference type="SUPFAM" id="SSF52317">
    <property type="entry name" value="Class I glutamine amidotransferase-like"/>
    <property type="match status" value="1"/>
</dbReference>
<feature type="active site" evidence="4">
    <location>
        <position position="431"/>
    </location>
</feature>
<dbReference type="RefSeq" id="WP_100025304.1">
    <property type="nucleotide sequence ID" value="NZ_CP024699.1"/>
</dbReference>
<evidence type="ECO:0000256" key="3">
    <source>
        <dbReference type="ARBA" id="ARBA00022962"/>
    </source>
</evidence>
<evidence type="ECO:0000256" key="2">
    <source>
        <dbReference type="ARBA" id="ARBA00022573"/>
    </source>
</evidence>
<feature type="active site" description="Nucleophile" evidence="4">
    <location>
        <position position="340"/>
    </location>
</feature>
<dbReference type="EMBL" id="CP024699">
    <property type="protein sequence ID" value="ATV60017.1"/>
    <property type="molecule type" value="Genomic_DNA"/>
</dbReference>
<dbReference type="Gene3D" id="3.40.50.880">
    <property type="match status" value="1"/>
</dbReference>
<dbReference type="CDD" id="cd01750">
    <property type="entry name" value="GATase1_CobQ"/>
    <property type="match status" value="1"/>
</dbReference>
<evidence type="ECO:0000259" key="6">
    <source>
        <dbReference type="Pfam" id="PF07685"/>
    </source>
</evidence>
<feature type="domain" description="CobB/CobQ-like glutamine amidotransferase" evidence="6">
    <location>
        <begin position="261"/>
        <end position="438"/>
    </location>
</feature>
<keyword evidence="2 4" id="KW-0169">Cobalamin biosynthesis</keyword>
<dbReference type="GO" id="GO:0003824">
    <property type="term" value="F:catalytic activity"/>
    <property type="evidence" value="ECO:0007669"/>
    <property type="project" value="InterPro"/>
</dbReference>
<dbReference type="InterPro" id="IPR047045">
    <property type="entry name" value="CobQ_N"/>
</dbReference>